<feature type="transmembrane region" description="Helical" evidence="7">
    <location>
        <begin position="60"/>
        <end position="82"/>
    </location>
</feature>
<evidence type="ECO:0000256" key="1">
    <source>
        <dbReference type="ARBA" id="ARBA00004651"/>
    </source>
</evidence>
<feature type="transmembrane region" description="Helical" evidence="7">
    <location>
        <begin position="439"/>
        <end position="463"/>
    </location>
</feature>
<feature type="transmembrane region" description="Helical" evidence="7">
    <location>
        <begin position="185"/>
        <end position="204"/>
    </location>
</feature>
<evidence type="ECO:0000256" key="7">
    <source>
        <dbReference type="SAM" id="Phobius"/>
    </source>
</evidence>
<dbReference type="AlphaFoldDB" id="A0A933GLP2"/>
<keyword evidence="6 7" id="KW-0472">Membrane</keyword>
<dbReference type="GO" id="GO:0005886">
    <property type="term" value="C:plasma membrane"/>
    <property type="evidence" value="ECO:0007669"/>
    <property type="project" value="UniProtKB-SubCell"/>
</dbReference>
<feature type="transmembrane region" description="Helical" evidence="7">
    <location>
        <begin position="158"/>
        <end position="178"/>
    </location>
</feature>
<dbReference type="InterPro" id="IPR003706">
    <property type="entry name" value="CstA_N"/>
</dbReference>
<evidence type="ECO:0000256" key="4">
    <source>
        <dbReference type="ARBA" id="ARBA00022692"/>
    </source>
</evidence>
<feature type="transmembrane region" description="Helical" evidence="7">
    <location>
        <begin position="6"/>
        <end position="22"/>
    </location>
</feature>
<name>A0A933GLP2_UNCTE</name>
<evidence type="ECO:0000259" key="8">
    <source>
        <dbReference type="Pfam" id="PF02554"/>
    </source>
</evidence>
<dbReference type="EMBL" id="JACQWF010000033">
    <property type="protein sequence ID" value="MBI4594890.1"/>
    <property type="molecule type" value="Genomic_DNA"/>
</dbReference>
<dbReference type="InterPro" id="IPR051605">
    <property type="entry name" value="CstA"/>
</dbReference>
<keyword evidence="5 7" id="KW-1133">Transmembrane helix</keyword>
<protein>
    <recommendedName>
        <fullName evidence="8">CstA N-terminal domain-containing protein</fullName>
    </recommendedName>
</protein>
<dbReference type="GO" id="GO:0009267">
    <property type="term" value="P:cellular response to starvation"/>
    <property type="evidence" value="ECO:0007669"/>
    <property type="project" value="InterPro"/>
</dbReference>
<feature type="domain" description="CstA N-terminal" evidence="8">
    <location>
        <begin position="371"/>
        <end position="509"/>
    </location>
</feature>
<feature type="transmembrane region" description="Helical" evidence="7">
    <location>
        <begin position="301"/>
        <end position="321"/>
    </location>
</feature>
<dbReference type="PANTHER" id="PTHR30252">
    <property type="entry name" value="INNER MEMBRANE PEPTIDE TRANSPORTER"/>
    <property type="match status" value="1"/>
</dbReference>
<feature type="transmembrane region" description="Helical" evidence="7">
    <location>
        <begin position="342"/>
        <end position="365"/>
    </location>
</feature>
<feature type="transmembrane region" description="Helical" evidence="7">
    <location>
        <begin position="469"/>
        <end position="487"/>
    </location>
</feature>
<feature type="transmembrane region" description="Helical" evidence="7">
    <location>
        <begin position="88"/>
        <end position="109"/>
    </location>
</feature>
<evidence type="ECO:0000256" key="2">
    <source>
        <dbReference type="ARBA" id="ARBA00007755"/>
    </source>
</evidence>
<dbReference type="PANTHER" id="PTHR30252:SF0">
    <property type="entry name" value="PEPTIDE TRANSPORTER CSTA"/>
    <property type="match status" value="1"/>
</dbReference>
<keyword evidence="3" id="KW-1003">Cell membrane</keyword>
<feature type="transmembrane region" description="Helical" evidence="7">
    <location>
        <begin position="260"/>
        <end position="281"/>
    </location>
</feature>
<comment type="similarity">
    <text evidence="2">Belongs to the peptide transporter carbon starvation (CstA) (TC 2.A.114) family.</text>
</comment>
<proteinExistence type="inferred from homology"/>
<evidence type="ECO:0000256" key="5">
    <source>
        <dbReference type="ARBA" id="ARBA00022989"/>
    </source>
</evidence>
<evidence type="ECO:0000313" key="9">
    <source>
        <dbReference type="EMBL" id="MBI4594890.1"/>
    </source>
</evidence>
<keyword evidence="4 7" id="KW-0812">Transmembrane</keyword>
<feature type="transmembrane region" description="Helical" evidence="7">
    <location>
        <begin position="396"/>
        <end position="418"/>
    </location>
</feature>
<accession>A0A933GLP2</accession>
<dbReference type="Proteomes" id="UP000772181">
    <property type="component" value="Unassembled WGS sequence"/>
</dbReference>
<evidence type="ECO:0000313" key="10">
    <source>
        <dbReference type="Proteomes" id="UP000772181"/>
    </source>
</evidence>
<dbReference type="Pfam" id="PF02554">
    <property type="entry name" value="CstA"/>
    <property type="match status" value="2"/>
</dbReference>
<feature type="transmembrane region" description="Helical" evidence="7">
    <location>
        <begin position="535"/>
        <end position="553"/>
    </location>
</feature>
<evidence type="ECO:0000256" key="6">
    <source>
        <dbReference type="ARBA" id="ARBA00023136"/>
    </source>
</evidence>
<comment type="subcellular location">
    <subcellularLocation>
        <location evidence="1">Cell membrane</location>
        <topology evidence="1">Multi-pass membrane protein</topology>
    </subcellularLocation>
</comment>
<organism evidence="9 10">
    <name type="scientific">Tectimicrobiota bacterium</name>
    <dbReference type="NCBI Taxonomy" id="2528274"/>
    <lineage>
        <taxon>Bacteria</taxon>
        <taxon>Pseudomonadati</taxon>
        <taxon>Nitrospinota/Tectimicrobiota group</taxon>
        <taxon>Candidatus Tectimicrobiota</taxon>
    </lineage>
</organism>
<feature type="transmembrane region" description="Helical" evidence="7">
    <location>
        <begin position="130"/>
        <end position="152"/>
    </location>
</feature>
<feature type="transmembrane region" description="Helical" evidence="7">
    <location>
        <begin position="494"/>
        <end position="515"/>
    </location>
</feature>
<evidence type="ECO:0000256" key="3">
    <source>
        <dbReference type="ARBA" id="ARBA00022475"/>
    </source>
</evidence>
<feature type="domain" description="CstA N-terminal" evidence="8">
    <location>
        <begin position="3"/>
        <end position="360"/>
    </location>
</feature>
<comment type="caution">
    <text evidence="9">The sequence shown here is derived from an EMBL/GenBank/DDBJ whole genome shotgun (WGS) entry which is preliminary data.</text>
</comment>
<feature type="transmembrane region" description="Helical" evidence="7">
    <location>
        <begin position="234"/>
        <end position="253"/>
    </location>
</feature>
<gene>
    <name evidence="9" type="ORF">HY730_00755</name>
</gene>
<reference evidence="9" key="1">
    <citation type="submission" date="2020-07" db="EMBL/GenBank/DDBJ databases">
        <title>Huge and variable diversity of episymbiotic CPR bacteria and DPANN archaea in groundwater ecosystems.</title>
        <authorList>
            <person name="He C.Y."/>
            <person name="Keren R."/>
            <person name="Whittaker M."/>
            <person name="Farag I.F."/>
            <person name="Doudna J."/>
            <person name="Cate J.H.D."/>
            <person name="Banfield J.F."/>
        </authorList>
    </citation>
    <scope>NUCLEOTIDE SEQUENCE</scope>
    <source>
        <strain evidence="9">NC_groundwater_1482_Ag_S-0.65um_47_24</strain>
    </source>
</reference>
<sequence length="582" mass="64049">MYSLVVLLISIAWVILVYRTYGRYVDRKIVQTDVNKTTPAVMYMDGVEFMPANRNVLFGFQFKSICGLGPIVGAILAVNWGWLPAMLYFLLGVAFMGWIQDYTATMVGIRREGMSLGGMSYTLISPRAKTMISIFIYFSLMLGFGAFALLIAGNLANATAPLGIIIWILMGLLTGQMIYKWKQSIITTTVVTVVITFIGIFLLSSLGPVQTLFKAISGGDKPPLIFGTINQSKFIWVLAVLVFCYFGSVLPIWRWAQPINYVGFWVVFLGMVGIALGILFWNPTFGNFPAFKGWWWGEDPLWPILFVTIACGAISGWHSLVGSSGTARMIEKEPDALPVAGGAMLLETIMGMLCLIIAVSAFGSFEGYAEVFKKGPGAVFGVGAANFLSHIGIPTATAQVFTNIMFAIIGMTLIHLGVRFMRLYGSEVFGERWPIFKNVQFCTIFNLALFAIFCFTGVLANLWFLGGAFNQMMGGMALLIASCWLAYERRNYRIAFWPSIFLTITTVCAALWIAIKTIRHFFVTANIPVDRAIGDWVTGLIALFLVFCAVVLIKDGYAAIAKFSQEKKAAKVPVMAPGEGAR</sequence>